<evidence type="ECO:0000256" key="2">
    <source>
        <dbReference type="SAM" id="Phobius"/>
    </source>
</evidence>
<keyword evidence="2" id="KW-1133">Transmembrane helix</keyword>
<feature type="compositionally biased region" description="Polar residues" evidence="1">
    <location>
        <begin position="35"/>
        <end position="44"/>
    </location>
</feature>
<gene>
    <name evidence="3" type="ORF">EJ08DRAFT_658506</name>
</gene>
<feature type="transmembrane region" description="Helical" evidence="2">
    <location>
        <begin position="256"/>
        <end position="284"/>
    </location>
</feature>
<proteinExistence type="predicted"/>
<sequence>MAAVLPKPPPMAYTPHHDTNWPHGRTSPYDPHAASYQQTHTTEYSPFSPGLPSSALSSPGYANNPSFDSHMLGKAMSDDSYASSMSSPARSSYHGGIHQQMRDSAHSNQSTISHNSNRSAIISPLASPQPLNPSPAVEKQQFQNPSRNAPSSRTKSYGYTASSRAAERDGVVEVILEHKALKILIYLSAFNTFISFIIFLYTIFALLAIILLQPFRLCTKRTTFRQQVIDFLSPPLKIQQAFIYSAAKSENYSIPLLILVQVLAPVVSMGVTFAAWVAGAFWFFNAILGDPAGSDSPRGYNDGRASVIGVRRWWERWLTRALR</sequence>
<feature type="compositionally biased region" description="Polar residues" evidence="1">
    <location>
        <begin position="106"/>
        <end position="120"/>
    </location>
</feature>
<evidence type="ECO:0000313" key="4">
    <source>
        <dbReference type="Proteomes" id="UP000800235"/>
    </source>
</evidence>
<evidence type="ECO:0000256" key="1">
    <source>
        <dbReference type="SAM" id="MobiDB-lite"/>
    </source>
</evidence>
<feature type="compositionally biased region" description="Polar residues" evidence="1">
    <location>
        <begin position="140"/>
        <end position="161"/>
    </location>
</feature>
<accession>A0A9P4NY65</accession>
<feature type="region of interest" description="Disordered" evidence="1">
    <location>
        <begin position="78"/>
        <end position="161"/>
    </location>
</feature>
<feature type="region of interest" description="Disordered" evidence="1">
    <location>
        <begin position="1"/>
        <end position="59"/>
    </location>
</feature>
<keyword evidence="2" id="KW-0812">Transmembrane</keyword>
<comment type="caution">
    <text evidence="3">The sequence shown here is derived from an EMBL/GenBank/DDBJ whole genome shotgun (WGS) entry which is preliminary data.</text>
</comment>
<feature type="compositionally biased region" description="Low complexity" evidence="1">
    <location>
        <begin position="78"/>
        <end position="93"/>
    </location>
</feature>
<reference evidence="3" key="1">
    <citation type="journal article" date="2020" name="Stud. Mycol.">
        <title>101 Dothideomycetes genomes: a test case for predicting lifestyles and emergence of pathogens.</title>
        <authorList>
            <person name="Haridas S."/>
            <person name="Albert R."/>
            <person name="Binder M."/>
            <person name="Bloem J."/>
            <person name="Labutti K."/>
            <person name="Salamov A."/>
            <person name="Andreopoulos B."/>
            <person name="Baker S."/>
            <person name="Barry K."/>
            <person name="Bills G."/>
            <person name="Bluhm B."/>
            <person name="Cannon C."/>
            <person name="Castanera R."/>
            <person name="Culley D."/>
            <person name="Daum C."/>
            <person name="Ezra D."/>
            <person name="Gonzalez J."/>
            <person name="Henrissat B."/>
            <person name="Kuo A."/>
            <person name="Liang C."/>
            <person name="Lipzen A."/>
            <person name="Lutzoni F."/>
            <person name="Magnuson J."/>
            <person name="Mondo S."/>
            <person name="Nolan M."/>
            <person name="Ohm R."/>
            <person name="Pangilinan J."/>
            <person name="Park H.-J."/>
            <person name="Ramirez L."/>
            <person name="Alfaro M."/>
            <person name="Sun H."/>
            <person name="Tritt A."/>
            <person name="Yoshinaga Y."/>
            <person name="Zwiers L.-H."/>
            <person name="Turgeon B."/>
            <person name="Goodwin S."/>
            <person name="Spatafora J."/>
            <person name="Crous P."/>
            <person name="Grigoriev I."/>
        </authorList>
    </citation>
    <scope>NUCLEOTIDE SEQUENCE</scope>
    <source>
        <strain evidence="3">CBS 130266</strain>
    </source>
</reference>
<organism evidence="3 4">
    <name type="scientific">Tothia fuscella</name>
    <dbReference type="NCBI Taxonomy" id="1048955"/>
    <lineage>
        <taxon>Eukaryota</taxon>
        <taxon>Fungi</taxon>
        <taxon>Dikarya</taxon>
        <taxon>Ascomycota</taxon>
        <taxon>Pezizomycotina</taxon>
        <taxon>Dothideomycetes</taxon>
        <taxon>Pleosporomycetidae</taxon>
        <taxon>Venturiales</taxon>
        <taxon>Cylindrosympodiaceae</taxon>
        <taxon>Tothia</taxon>
    </lineage>
</organism>
<dbReference type="Proteomes" id="UP000800235">
    <property type="component" value="Unassembled WGS sequence"/>
</dbReference>
<feature type="transmembrane region" description="Helical" evidence="2">
    <location>
        <begin position="183"/>
        <end position="212"/>
    </location>
</feature>
<feature type="compositionally biased region" description="Pro residues" evidence="1">
    <location>
        <begin position="1"/>
        <end position="12"/>
    </location>
</feature>
<keyword evidence="4" id="KW-1185">Reference proteome</keyword>
<evidence type="ECO:0000313" key="3">
    <source>
        <dbReference type="EMBL" id="KAF2433256.1"/>
    </source>
</evidence>
<keyword evidence="2" id="KW-0472">Membrane</keyword>
<protein>
    <submittedName>
        <fullName evidence="3">Uncharacterized protein</fullName>
    </submittedName>
</protein>
<name>A0A9P4NY65_9PEZI</name>
<dbReference type="OrthoDB" id="5420214at2759"/>
<dbReference type="EMBL" id="MU007022">
    <property type="protein sequence ID" value="KAF2433256.1"/>
    <property type="molecule type" value="Genomic_DNA"/>
</dbReference>
<feature type="compositionally biased region" description="Low complexity" evidence="1">
    <location>
        <begin position="45"/>
        <end position="59"/>
    </location>
</feature>
<dbReference type="AlphaFoldDB" id="A0A9P4NY65"/>